<reference evidence="2" key="1">
    <citation type="journal article" date="2019" name="Int. J. Syst. Evol. Microbiol.">
        <title>The Global Catalogue of Microorganisms (GCM) 10K type strain sequencing project: providing services to taxonomists for standard genome sequencing and annotation.</title>
        <authorList>
            <consortium name="The Broad Institute Genomics Platform"/>
            <consortium name="The Broad Institute Genome Sequencing Center for Infectious Disease"/>
            <person name="Wu L."/>
            <person name="Ma J."/>
        </authorList>
    </citation>
    <scope>NUCLEOTIDE SEQUENCE [LARGE SCALE GENOMIC DNA]</scope>
    <source>
        <strain evidence="2">CGMCC 1.12931</strain>
    </source>
</reference>
<protein>
    <recommendedName>
        <fullName evidence="3">Septum formation inhibitor Maf</fullName>
    </recommendedName>
</protein>
<evidence type="ECO:0000313" key="1">
    <source>
        <dbReference type="EMBL" id="GGE44293.1"/>
    </source>
</evidence>
<gene>
    <name evidence="1" type="ORF">GCM10010832_25390</name>
</gene>
<sequence>MLSEETKNYWYSGLAEISSYNLVQQRYGEERKGKAVLVYVTEDFDENQLVKTDQKSKGDFSVLKLNSTKTFNTGIYPYHIMQSSFLPMENNNQVAKISASIQEWCGQSFIMLENRDEMEVQVNSYFQKIGNQNLALSKTQTENGLWNKLRIFPREIDTTQTEILPSFEYLRLNNINVKAYKVRISQTEENELLKTKIHYPSLNRNLEITQELKAPYAILSWEESTTKNDSTYITKAIKVAEMRIDYWNKNQSNHSFLRDSLKL</sequence>
<comment type="caution">
    <text evidence="1">The sequence shown here is derived from an EMBL/GenBank/DDBJ whole genome shotgun (WGS) entry which is preliminary data.</text>
</comment>
<dbReference type="Proteomes" id="UP000599179">
    <property type="component" value="Unassembled WGS sequence"/>
</dbReference>
<keyword evidence="2" id="KW-1185">Reference proteome</keyword>
<evidence type="ECO:0008006" key="3">
    <source>
        <dbReference type="Google" id="ProtNLM"/>
    </source>
</evidence>
<proteinExistence type="predicted"/>
<organism evidence="1 2">
    <name type="scientific">Psychroflexus planctonicus</name>
    <dbReference type="NCBI Taxonomy" id="1526575"/>
    <lineage>
        <taxon>Bacteria</taxon>
        <taxon>Pseudomonadati</taxon>
        <taxon>Bacteroidota</taxon>
        <taxon>Flavobacteriia</taxon>
        <taxon>Flavobacteriales</taxon>
        <taxon>Flavobacteriaceae</taxon>
        <taxon>Psychroflexus</taxon>
    </lineage>
</organism>
<evidence type="ECO:0000313" key="2">
    <source>
        <dbReference type="Proteomes" id="UP000599179"/>
    </source>
</evidence>
<accession>A0ABQ1SMR9</accession>
<dbReference type="EMBL" id="BMGM01000013">
    <property type="protein sequence ID" value="GGE44293.1"/>
    <property type="molecule type" value="Genomic_DNA"/>
</dbReference>
<name>A0ABQ1SMR9_9FLAO</name>